<evidence type="ECO:0000313" key="1">
    <source>
        <dbReference type="EMBL" id="BFP48090.1"/>
    </source>
</evidence>
<dbReference type="AlphaFoldDB" id="A0AB33K5Q7"/>
<reference evidence="1" key="1">
    <citation type="submission" date="2024-07" db="EMBL/GenBank/DDBJ databases">
        <title>Complete genome sequences of cellulolytic bacteria, Kitasatospora sp. CMC57 and Streptomyces sp. CMC78, isolated from Japanese agricultural soil.</title>
        <authorList>
            <person name="Hashimoto T."/>
            <person name="Ito M."/>
            <person name="Iwamoto M."/>
            <person name="Fukahori D."/>
            <person name="Shoda T."/>
            <person name="Sakoda M."/>
            <person name="Morohoshi T."/>
            <person name="Mitsuboshi M."/>
            <person name="Nishizawa T."/>
        </authorList>
    </citation>
    <scope>NUCLEOTIDE SEQUENCE</scope>
    <source>
        <strain evidence="1">CMC57</strain>
    </source>
</reference>
<gene>
    <name evidence="1" type="ORF">KCMC57_44580</name>
</gene>
<dbReference type="EMBL" id="AP035881">
    <property type="protein sequence ID" value="BFP48090.1"/>
    <property type="molecule type" value="Genomic_DNA"/>
</dbReference>
<proteinExistence type="predicted"/>
<protein>
    <submittedName>
        <fullName evidence="1">Uncharacterized protein</fullName>
    </submittedName>
</protein>
<accession>A0AB33K5Q7</accession>
<dbReference type="RefSeq" id="WP_407990348.1">
    <property type="nucleotide sequence ID" value="NZ_AP035881.2"/>
</dbReference>
<name>A0AB33K5Q7_9ACTN</name>
<sequence>MFYAMEDDRLGCAIALVLTRDQLTERQSVDWLGPVAEDFRAGRPGPVPAYVSSTMRTLRVVYLLADRGVRPRGHQGGPVRLRHAEAVREAAADVLAISSRYAG</sequence>
<organism evidence="1">
    <name type="scientific">Kitasatospora sp. CMC57</name>
    <dbReference type="NCBI Taxonomy" id="3231513"/>
    <lineage>
        <taxon>Bacteria</taxon>
        <taxon>Bacillati</taxon>
        <taxon>Actinomycetota</taxon>
        <taxon>Actinomycetes</taxon>
        <taxon>Kitasatosporales</taxon>
        <taxon>Streptomycetaceae</taxon>
        <taxon>Kitasatospora</taxon>
    </lineage>
</organism>